<dbReference type="PANTHER" id="PTHR12196:SF2">
    <property type="entry name" value="DIPHTHINE--AMMONIA LIGASE"/>
    <property type="match status" value="1"/>
</dbReference>
<sequence>MRLGVLFSGGKDSCYAIELASEEHEISCLITVNSDNKDSYMFHTPAIEWTKIQAESMGIPHLFGRTPGVEEDELKDLKILIKKAVSDYGIEGIVTGAIASVYQSTRIQKICADLNLWCFNPLWQSSQTELLLNLISGGYEICITAVAADYLDESWLGKHITVETISELLVLANKHKINPAGEGGEFETFVLNSPLFKKKLSITDSLRHFSRDSGRLEIRGVD</sequence>
<dbReference type="Gene3D" id="3.40.50.620">
    <property type="entry name" value="HUPs"/>
    <property type="match status" value="1"/>
</dbReference>
<dbReference type="InterPro" id="IPR030662">
    <property type="entry name" value="DPH6/MJ0570"/>
</dbReference>
<dbReference type="InterPro" id="IPR022427">
    <property type="entry name" value="MJ0570_ATP-bd"/>
</dbReference>
<dbReference type="NCBIfam" id="TIGR00290">
    <property type="entry name" value="MJ0570_dom"/>
    <property type="match status" value="1"/>
</dbReference>
<dbReference type="CDD" id="cd01994">
    <property type="entry name" value="AANH_PF0828-like"/>
    <property type="match status" value="1"/>
</dbReference>
<gene>
    <name evidence="2" type="ORF">BEU04_00420</name>
</gene>
<reference evidence="2 3" key="1">
    <citation type="submission" date="2016-08" db="EMBL/GenBank/DDBJ databases">
        <title>New Insights into Marine Group III Euryarchaeota, from dark to light.</title>
        <authorList>
            <person name="Haro-Moreno J.M."/>
            <person name="Rodriguez-Valera F."/>
            <person name="Lopez-Garcia P."/>
            <person name="Moreira D."/>
            <person name="Martin-Cuadrado A.B."/>
        </authorList>
    </citation>
    <scope>NUCLEOTIDE SEQUENCE [LARGE SCALE GENOMIC DNA]</scope>
    <source>
        <strain evidence="2">CG-Bathy1</strain>
    </source>
</reference>
<proteinExistence type="predicted"/>
<evidence type="ECO:0000313" key="2">
    <source>
        <dbReference type="EMBL" id="OIR20307.1"/>
    </source>
</evidence>
<dbReference type="InterPro" id="IPR002761">
    <property type="entry name" value="Diphthami_syn_dom"/>
</dbReference>
<dbReference type="SUPFAM" id="SSF52402">
    <property type="entry name" value="Adenine nucleotide alpha hydrolases-like"/>
    <property type="match status" value="1"/>
</dbReference>
<dbReference type="GO" id="GO:0017183">
    <property type="term" value="P:protein histidyl modification to diphthamide"/>
    <property type="evidence" value="ECO:0007669"/>
    <property type="project" value="TreeGrafter"/>
</dbReference>
<comment type="caution">
    <text evidence="2">The sequence shown here is derived from an EMBL/GenBank/DDBJ whole genome shotgun (WGS) entry which is preliminary data.</text>
</comment>
<dbReference type="PIRSF" id="PIRSF039123">
    <property type="entry name" value="Diphthamide_synthase"/>
    <property type="match status" value="1"/>
</dbReference>
<dbReference type="Pfam" id="PF01902">
    <property type="entry name" value="Diphthami_syn_2"/>
    <property type="match status" value="1"/>
</dbReference>
<dbReference type="NCBIfam" id="TIGR03679">
    <property type="entry name" value="arCOG00187"/>
    <property type="match status" value="1"/>
</dbReference>
<dbReference type="AlphaFoldDB" id="A0A1J5TJI7"/>
<dbReference type="Proteomes" id="UP000183815">
    <property type="component" value="Unassembled WGS sequence"/>
</dbReference>
<dbReference type="InterPro" id="IPR014729">
    <property type="entry name" value="Rossmann-like_a/b/a_fold"/>
</dbReference>
<feature type="domain" description="Diphthamide synthase" evidence="1">
    <location>
        <begin position="1"/>
        <end position="218"/>
    </location>
</feature>
<dbReference type="Gene3D" id="3.90.1490.10">
    <property type="entry name" value="putative n-type atp pyrophosphatase, domain 2"/>
    <property type="match status" value="1"/>
</dbReference>
<dbReference type="EMBL" id="MIYU01000001">
    <property type="protein sequence ID" value="OIR20307.1"/>
    <property type="molecule type" value="Genomic_DNA"/>
</dbReference>
<protein>
    <recommendedName>
        <fullName evidence="1">Diphthamide synthase domain-containing protein</fullName>
    </recommendedName>
</protein>
<organism evidence="2 3">
    <name type="scientific">Marine Group III euryarchaeote CG-Bathy1</name>
    <dbReference type="NCBI Taxonomy" id="1889001"/>
    <lineage>
        <taxon>Archaea</taxon>
        <taxon>Methanobacteriati</taxon>
        <taxon>Thermoplasmatota</taxon>
        <taxon>Thermoplasmata</taxon>
        <taxon>Candidatus Thermoprofundales</taxon>
    </lineage>
</organism>
<name>A0A1J5TJI7_9ARCH</name>
<accession>A0A1J5TJI7</accession>
<dbReference type="GO" id="GO:0017178">
    <property type="term" value="F:diphthine-ammonia ligase activity"/>
    <property type="evidence" value="ECO:0007669"/>
    <property type="project" value="TreeGrafter"/>
</dbReference>
<evidence type="ECO:0000259" key="1">
    <source>
        <dbReference type="Pfam" id="PF01902"/>
    </source>
</evidence>
<dbReference type="PANTHER" id="PTHR12196">
    <property type="entry name" value="DOMAIN OF UNKNOWN FUNCTION 71 DUF71 -CONTAINING PROTEIN"/>
    <property type="match status" value="1"/>
</dbReference>
<evidence type="ECO:0000313" key="3">
    <source>
        <dbReference type="Proteomes" id="UP000183815"/>
    </source>
</evidence>